<keyword evidence="5" id="KW-1185">Reference proteome</keyword>
<accession>A0A928UWW5</accession>
<dbReference type="Proteomes" id="UP000616201">
    <property type="component" value="Unassembled WGS sequence"/>
</dbReference>
<dbReference type="AlphaFoldDB" id="A0A928UWW5"/>
<sequence>MAVLANGQTSNPVASDSTSYEAQRVQVNKLLEDRSRKFGEYDVSLAKKTGVFGIFKTKGDMQKSIDILRQIVITDNNIFLETKKLLDYKDFEREKFQRMAADYDNQVTQYMKTVSKLQEENEKLTTQVAELENQDHSDSVYIYVGIFFILILSAIIFMLYKKLHAQKVTQL</sequence>
<evidence type="ECO:0000256" key="3">
    <source>
        <dbReference type="SAM" id="Phobius"/>
    </source>
</evidence>
<gene>
    <name evidence="4" type="ORF">C4F49_07215</name>
</gene>
<feature type="region of interest" description="Disordered" evidence="2">
    <location>
        <begin position="1"/>
        <end position="20"/>
    </location>
</feature>
<reference evidence="4" key="1">
    <citation type="submission" date="2018-02" db="EMBL/GenBank/DDBJ databases">
        <authorList>
            <person name="Vasarhelyi B.M."/>
            <person name="Deshmukh S."/>
            <person name="Balint B."/>
            <person name="Kukolya J."/>
        </authorList>
    </citation>
    <scope>NUCLEOTIDE SEQUENCE</scope>
    <source>
        <strain evidence="4">KB22</strain>
    </source>
</reference>
<comment type="caution">
    <text evidence="4">The sequence shown here is derived from an EMBL/GenBank/DDBJ whole genome shotgun (WGS) entry which is preliminary data.</text>
</comment>
<keyword evidence="3" id="KW-0472">Membrane</keyword>
<feature type="coiled-coil region" evidence="1">
    <location>
        <begin position="100"/>
        <end position="134"/>
    </location>
</feature>
<evidence type="ECO:0000313" key="4">
    <source>
        <dbReference type="EMBL" id="MBE8713463.1"/>
    </source>
</evidence>
<evidence type="ECO:0000256" key="1">
    <source>
        <dbReference type="SAM" id="Coils"/>
    </source>
</evidence>
<feature type="transmembrane region" description="Helical" evidence="3">
    <location>
        <begin position="140"/>
        <end position="160"/>
    </location>
</feature>
<proteinExistence type="predicted"/>
<dbReference type="EMBL" id="PRDK01000004">
    <property type="protein sequence ID" value="MBE8713463.1"/>
    <property type="molecule type" value="Genomic_DNA"/>
</dbReference>
<name>A0A928UWW5_9SPHI</name>
<protein>
    <submittedName>
        <fullName evidence="4">Uncharacterized protein</fullName>
    </submittedName>
</protein>
<keyword evidence="3" id="KW-1133">Transmembrane helix</keyword>
<keyword evidence="3" id="KW-0812">Transmembrane</keyword>
<evidence type="ECO:0000313" key="5">
    <source>
        <dbReference type="Proteomes" id="UP000616201"/>
    </source>
</evidence>
<organism evidence="4 5">
    <name type="scientific">Sphingobacterium hungaricum</name>
    <dbReference type="NCBI Taxonomy" id="2082723"/>
    <lineage>
        <taxon>Bacteria</taxon>
        <taxon>Pseudomonadati</taxon>
        <taxon>Bacteroidota</taxon>
        <taxon>Sphingobacteriia</taxon>
        <taxon>Sphingobacteriales</taxon>
        <taxon>Sphingobacteriaceae</taxon>
        <taxon>Sphingobacterium</taxon>
    </lineage>
</organism>
<evidence type="ECO:0000256" key="2">
    <source>
        <dbReference type="SAM" id="MobiDB-lite"/>
    </source>
</evidence>
<keyword evidence="1" id="KW-0175">Coiled coil</keyword>